<evidence type="ECO:0000313" key="2">
    <source>
        <dbReference type="Proteomes" id="UP001412067"/>
    </source>
</evidence>
<dbReference type="EMBL" id="JBBWWR010000007">
    <property type="protein sequence ID" value="KAK8964004.1"/>
    <property type="molecule type" value="Genomic_DNA"/>
</dbReference>
<proteinExistence type="predicted"/>
<sequence>MLHSLDRSRQRPLTNIQPYPMIQSDAHACELKIEICGNPSSTKTLKIHRLKFSWPPLAVTAKKQGLAGILESREGQS</sequence>
<reference evidence="1 2" key="1">
    <citation type="journal article" date="2022" name="Nat. Plants">
        <title>Genomes of leafy and leafless Platanthera orchids illuminate the evolution of mycoheterotrophy.</title>
        <authorList>
            <person name="Li M.H."/>
            <person name="Liu K.W."/>
            <person name="Li Z."/>
            <person name="Lu H.C."/>
            <person name="Ye Q.L."/>
            <person name="Zhang D."/>
            <person name="Wang J.Y."/>
            <person name="Li Y.F."/>
            <person name="Zhong Z.M."/>
            <person name="Liu X."/>
            <person name="Yu X."/>
            <person name="Liu D.K."/>
            <person name="Tu X.D."/>
            <person name="Liu B."/>
            <person name="Hao Y."/>
            <person name="Liao X.Y."/>
            <person name="Jiang Y.T."/>
            <person name="Sun W.H."/>
            <person name="Chen J."/>
            <person name="Chen Y.Q."/>
            <person name="Ai Y."/>
            <person name="Zhai J.W."/>
            <person name="Wu S.S."/>
            <person name="Zhou Z."/>
            <person name="Hsiao Y.Y."/>
            <person name="Wu W.L."/>
            <person name="Chen Y.Y."/>
            <person name="Lin Y.F."/>
            <person name="Hsu J.L."/>
            <person name="Li C.Y."/>
            <person name="Wang Z.W."/>
            <person name="Zhao X."/>
            <person name="Zhong W.Y."/>
            <person name="Ma X.K."/>
            <person name="Ma L."/>
            <person name="Huang J."/>
            <person name="Chen G.Z."/>
            <person name="Huang M.Z."/>
            <person name="Huang L."/>
            <person name="Peng D.H."/>
            <person name="Luo Y.B."/>
            <person name="Zou S.Q."/>
            <person name="Chen S.P."/>
            <person name="Lan S."/>
            <person name="Tsai W.C."/>
            <person name="Van de Peer Y."/>
            <person name="Liu Z.J."/>
        </authorList>
    </citation>
    <scope>NUCLEOTIDE SEQUENCE [LARGE SCALE GENOMIC DNA]</scope>
    <source>
        <strain evidence="1">Lor288</strain>
    </source>
</reference>
<evidence type="ECO:0000313" key="1">
    <source>
        <dbReference type="EMBL" id="KAK8964004.1"/>
    </source>
</evidence>
<name>A0ABR2MIL8_9ASPA</name>
<dbReference type="Proteomes" id="UP001412067">
    <property type="component" value="Unassembled WGS sequence"/>
</dbReference>
<keyword evidence="2" id="KW-1185">Reference proteome</keyword>
<comment type="caution">
    <text evidence="1">The sequence shown here is derived from an EMBL/GenBank/DDBJ whole genome shotgun (WGS) entry which is preliminary data.</text>
</comment>
<protein>
    <submittedName>
        <fullName evidence="1">Uncharacterized protein</fullName>
    </submittedName>
</protein>
<accession>A0ABR2MIL8</accession>
<gene>
    <name evidence="1" type="ORF">KSP40_PGU002734</name>
</gene>
<organism evidence="1 2">
    <name type="scientific">Platanthera guangdongensis</name>
    <dbReference type="NCBI Taxonomy" id="2320717"/>
    <lineage>
        <taxon>Eukaryota</taxon>
        <taxon>Viridiplantae</taxon>
        <taxon>Streptophyta</taxon>
        <taxon>Embryophyta</taxon>
        <taxon>Tracheophyta</taxon>
        <taxon>Spermatophyta</taxon>
        <taxon>Magnoliopsida</taxon>
        <taxon>Liliopsida</taxon>
        <taxon>Asparagales</taxon>
        <taxon>Orchidaceae</taxon>
        <taxon>Orchidoideae</taxon>
        <taxon>Orchideae</taxon>
        <taxon>Orchidinae</taxon>
        <taxon>Platanthera</taxon>
    </lineage>
</organism>